<evidence type="ECO:0000256" key="5">
    <source>
        <dbReference type="ARBA" id="ARBA00022692"/>
    </source>
</evidence>
<dbReference type="Pfam" id="PF05957">
    <property type="entry name" value="DUF883"/>
    <property type="match status" value="1"/>
</dbReference>
<accession>A0A1C2E2B8</accession>
<proteinExistence type="inferred from homology"/>
<evidence type="ECO:0000256" key="3">
    <source>
        <dbReference type="ARBA" id="ARBA00022475"/>
    </source>
</evidence>
<dbReference type="RefSeq" id="WP_065988557.1">
    <property type="nucleotide sequence ID" value="NZ_MDEN01000061.1"/>
</dbReference>
<feature type="domain" description="DUF883" evidence="9">
    <location>
        <begin position="77"/>
        <end position="106"/>
    </location>
</feature>
<evidence type="ECO:0000256" key="7">
    <source>
        <dbReference type="ARBA" id="ARBA00023136"/>
    </source>
</evidence>
<evidence type="ECO:0000256" key="6">
    <source>
        <dbReference type="ARBA" id="ARBA00022989"/>
    </source>
</evidence>
<reference evidence="10 11" key="1">
    <citation type="submission" date="2016-08" db="EMBL/GenBank/DDBJ databases">
        <title>Whole genome sequence of Pseudomonas graminis strain UASWS1507, a potential biological control agent for agriculture.</title>
        <authorList>
            <person name="Crovadore J."/>
            <person name="Calmin G."/>
            <person name="Chablais R."/>
            <person name="Cochard B."/>
            <person name="Lefort F."/>
        </authorList>
    </citation>
    <scope>NUCLEOTIDE SEQUENCE [LARGE SCALE GENOMIC DNA]</scope>
    <source>
        <strain evidence="10 11">UASWS1507</strain>
    </source>
</reference>
<evidence type="ECO:0000256" key="2">
    <source>
        <dbReference type="ARBA" id="ARBA00010423"/>
    </source>
</evidence>
<evidence type="ECO:0000313" key="11">
    <source>
        <dbReference type="Proteomes" id="UP000095143"/>
    </source>
</evidence>
<comment type="similarity">
    <text evidence="2">Belongs to the ElaB/YgaM/YqjD family.</text>
</comment>
<dbReference type="InterPro" id="IPR010279">
    <property type="entry name" value="YqjD/ElaB"/>
</dbReference>
<dbReference type="PANTHER" id="PTHR35893">
    <property type="entry name" value="INNER MEMBRANE PROTEIN-RELATED"/>
    <property type="match status" value="1"/>
</dbReference>
<keyword evidence="5" id="KW-0812">Transmembrane</keyword>
<feature type="domain" description="DUF883" evidence="8">
    <location>
        <begin position="21"/>
        <end position="59"/>
    </location>
</feature>
<evidence type="ECO:0000256" key="1">
    <source>
        <dbReference type="ARBA" id="ARBA00004377"/>
    </source>
</evidence>
<keyword evidence="7" id="KW-0472">Membrane</keyword>
<evidence type="ECO:0000259" key="9">
    <source>
        <dbReference type="Pfam" id="PF19029"/>
    </source>
</evidence>
<comment type="caution">
    <text evidence="10">The sequence shown here is derived from an EMBL/GenBank/DDBJ whole genome shotgun (WGS) entry which is preliminary data.</text>
</comment>
<protein>
    <recommendedName>
        <fullName evidence="12">DUF883 domain-containing protein</fullName>
    </recommendedName>
</protein>
<sequence>MARKTAAQNAAVEQIKDQAFSELAALIEESDKLLKDSASLVGEEADTVRAQLSQKLKQAMESVGSVRERAKPAVDATENYIGGHPWQTVAISAGFGLVVGLLLGRR</sequence>
<dbReference type="Proteomes" id="UP000095143">
    <property type="component" value="Unassembled WGS sequence"/>
</dbReference>
<evidence type="ECO:0000259" key="8">
    <source>
        <dbReference type="Pfam" id="PF05957"/>
    </source>
</evidence>
<dbReference type="GO" id="GO:0005886">
    <property type="term" value="C:plasma membrane"/>
    <property type="evidence" value="ECO:0007669"/>
    <property type="project" value="UniProtKB-SubCell"/>
</dbReference>
<dbReference type="Pfam" id="PF19029">
    <property type="entry name" value="DUF883_C"/>
    <property type="match status" value="1"/>
</dbReference>
<keyword evidence="4" id="KW-0997">Cell inner membrane</keyword>
<comment type="subcellular location">
    <subcellularLocation>
        <location evidence="1">Cell inner membrane</location>
        <topology evidence="1">Single-pass membrane protein</topology>
    </subcellularLocation>
</comment>
<dbReference type="PANTHER" id="PTHR35893:SF3">
    <property type="entry name" value="INNER MEMBRANE PROTEIN"/>
    <property type="match status" value="1"/>
</dbReference>
<dbReference type="EMBL" id="MDEN01000061">
    <property type="protein sequence ID" value="OCX21152.1"/>
    <property type="molecule type" value="Genomic_DNA"/>
</dbReference>
<name>A0A1C2E2B8_9PSED</name>
<gene>
    <name evidence="10" type="ORF">BBI10_11155</name>
</gene>
<dbReference type="InterPro" id="IPR043605">
    <property type="entry name" value="DUF883_C"/>
</dbReference>
<evidence type="ECO:0008006" key="12">
    <source>
        <dbReference type="Google" id="ProtNLM"/>
    </source>
</evidence>
<evidence type="ECO:0000313" key="10">
    <source>
        <dbReference type="EMBL" id="OCX21152.1"/>
    </source>
</evidence>
<dbReference type="GO" id="GO:0043022">
    <property type="term" value="F:ribosome binding"/>
    <property type="evidence" value="ECO:0007669"/>
    <property type="project" value="InterPro"/>
</dbReference>
<keyword evidence="6" id="KW-1133">Transmembrane helix</keyword>
<organism evidence="10 11">
    <name type="scientific">Pseudomonas graminis</name>
    <dbReference type="NCBI Taxonomy" id="158627"/>
    <lineage>
        <taxon>Bacteria</taxon>
        <taxon>Pseudomonadati</taxon>
        <taxon>Pseudomonadota</taxon>
        <taxon>Gammaproteobacteria</taxon>
        <taxon>Pseudomonadales</taxon>
        <taxon>Pseudomonadaceae</taxon>
        <taxon>Pseudomonas</taxon>
    </lineage>
</organism>
<dbReference type="AlphaFoldDB" id="A0A1C2E2B8"/>
<dbReference type="InterPro" id="IPR043604">
    <property type="entry name" value="DUF883_N"/>
</dbReference>
<evidence type="ECO:0000256" key="4">
    <source>
        <dbReference type="ARBA" id="ARBA00022519"/>
    </source>
</evidence>
<keyword evidence="3" id="KW-1003">Cell membrane</keyword>
<dbReference type="STRING" id="158627.BW687_08675"/>
<dbReference type="OrthoDB" id="7027686at2"/>